<name>A0A8X8RHR8_9NEOP</name>
<dbReference type="InterPro" id="IPR035908">
    <property type="entry name" value="F0_ATP_A_sf"/>
</dbReference>
<dbReference type="PROSITE" id="PS00449">
    <property type="entry name" value="ATPASE_A"/>
    <property type="match status" value="1"/>
</dbReference>
<dbReference type="AlphaFoldDB" id="A0A8X8RHR8"/>
<feature type="transmembrane region" description="Helical" evidence="12">
    <location>
        <begin position="20"/>
        <end position="39"/>
    </location>
</feature>
<keyword evidence="4" id="KW-0138">CF(0)</keyword>
<keyword evidence="6" id="KW-0375">Hydrogen ion transport</keyword>
<evidence type="ECO:0000256" key="4">
    <source>
        <dbReference type="ARBA" id="ARBA00022547"/>
    </source>
</evidence>
<dbReference type="PRINTS" id="PR00123">
    <property type="entry name" value="ATPASEA"/>
</dbReference>
<protein>
    <recommendedName>
        <fullName evidence="11">ATP synthase subunit a</fullName>
    </recommendedName>
</protein>
<feature type="transmembrane region" description="Helical" evidence="12">
    <location>
        <begin position="73"/>
        <end position="95"/>
    </location>
</feature>
<sequence length="226" mass="25279">MMSNLFSVFDPSTSSFNLSLNWISTFLGLMIIPTSMWLIPSRYSMVWNTLTTKLHDEFKTLLGKKSINKGSTFLFVSLFSLILFNNFLGLFPYIFTSTSHLIMTLTLALPLWMSFMVFGWINNTNHMFEHLVPQGTPAALMPFMVCIETISNVIRPGTLAVRLTANMIAGHLLLTLLGNNGPTITQSLLWVLIIAQILLLILESAVAVIQSYVFAVLSTLYSSEVN</sequence>
<keyword evidence="9 12" id="KW-0472">Membrane</keyword>
<keyword evidence="7 12" id="KW-1133">Transmembrane helix</keyword>
<evidence type="ECO:0000313" key="13">
    <source>
        <dbReference type="EMBL" id="URX54114.1"/>
    </source>
</evidence>
<evidence type="ECO:0000256" key="7">
    <source>
        <dbReference type="ARBA" id="ARBA00022989"/>
    </source>
</evidence>
<dbReference type="PANTHER" id="PTHR11410:SF0">
    <property type="entry name" value="ATP SYNTHASE SUBUNIT A"/>
    <property type="match status" value="1"/>
</dbReference>
<feature type="transmembrane region" description="Helical" evidence="12">
    <location>
        <begin position="189"/>
        <end position="217"/>
    </location>
</feature>
<evidence type="ECO:0000256" key="11">
    <source>
        <dbReference type="RuleBase" id="RU004450"/>
    </source>
</evidence>
<dbReference type="CDD" id="cd00310">
    <property type="entry name" value="ATP-synt_Fo_a_6"/>
    <property type="match status" value="1"/>
</dbReference>
<evidence type="ECO:0000256" key="9">
    <source>
        <dbReference type="ARBA" id="ARBA00023136"/>
    </source>
</evidence>
<keyword evidence="8" id="KW-0406">Ion transport</keyword>
<evidence type="ECO:0000256" key="12">
    <source>
        <dbReference type="SAM" id="Phobius"/>
    </source>
</evidence>
<evidence type="ECO:0000256" key="5">
    <source>
        <dbReference type="ARBA" id="ARBA00022692"/>
    </source>
</evidence>
<evidence type="ECO:0000256" key="1">
    <source>
        <dbReference type="ARBA" id="ARBA00004141"/>
    </source>
</evidence>
<keyword evidence="3" id="KW-0813">Transport</keyword>
<evidence type="ECO:0000256" key="10">
    <source>
        <dbReference type="ARBA" id="ARBA00023310"/>
    </source>
</evidence>
<geneLocation type="mitochondrion" evidence="13"/>
<dbReference type="Gene3D" id="1.20.120.220">
    <property type="entry name" value="ATP synthase, F0 complex, subunit A"/>
    <property type="match status" value="1"/>
</dbReference>
<gene>
    <name evidence="13" type="primary">ATP6</name>
</gene>
<evidence type="ECO:0000256" key="3">
    <source>
        <dbReference type="ARBA" id="ARBA00022448"/>
    </source>
</evidence>
<evidence type="ECO:0000256" key="2">
    <source>
        <dbReference type="ARBA" id="ARBA00006810"/>
    </source>
</evidence>
<keyword evidence="10" id="KW-0066">ATP synthesis</keyword>
<organism evidence="13">
    <name type="scientific">Cryptotermes sp. 6 AB-2022a</name>
    <dbReference type="NCBI Taxonomy" id="2942709"/>
    <lineage>
        <taxon>Eukaryota</taxon>
        <taxon>Metazoa</taxon>
        <taxon>Ecdysozoa</taxon>
        <taxon>Arthropoda</taxon>
        <taxon>Hexapoda</taxon>
        <taxon>Insecta</taxon>
        <taxon>Pterygota</taxon>
        <taxon>Neoptera</taxon>
        <taxon>Polyneoptera</taxon>
        <taxon>Dictyoptera</taxon>
        <taxon>Blattodea</taxon>
        <taxon>Blattoidea</taxon>
        <taxon>Termitoidae</taxon>
        <taxon>Kalotermitidae</taxon>
        <taxon>Cryptotermitinae</taxon>
        <taxon>Cryptotermes</taxon>
    </lineage>
</organism>
<feature type="transmembrane region" description="Helical" evidence="12">
    <location>
        <begin position="101"/>
        <end position="121"/>
    </location>
</feature>
<dbReference type="Pfam" id="PF00119">
    <property type="entry name" value="ATP-synt_A"/>
    <property type="match status" value="1"/>
</dbReference>
<evidence type="ECO:0000256" key="6">
    <source>
        <dbReference type="ARBA" id="ARBA00022781"/>
    </source>
</evidence>
<evidence type="ECO:0000256" key="8">
    <source>
        <dbReference type="ARBA" id="ARBA00023065"/>
    </source>
</evidence>
<comment type="similarity">
    <text evidence="2">Belongs to the ATPase A chain family.</text>
</comment>
<reference evidence="13" key="1">
    <citation type="journal article" date="2022" name="Mol. Biol. Evol.">
        <title>Molecular phylogeny reveals the past transoceanic voyages of drywood termites (Isoptera, Kalotermitidae).</title>
        <authorList>
            <person name="Bucek A."/>
            <person name="Wang M."/>
            <person name="Sobotnik J."/>
            <person name="Hellemans S."/>
            <person name="Sillam-Dusses D."/>
            <person name="Mizumoto N."/>
            <person name="Stiblik P."/>
            <person name="Clitheroe C."/>
            <person name="Lu T."/>
            <person name="Gonzalez Plaza J.J."/>
            <person name="Mohagan A."/>
            <person name="Rafanomezantsoa J.J."/>
            <person name="Fisher B."/>
            <person name="Engel M.S."/>
            <person name="Roisin Y."/>
            <person name="Evans T.A."/>
            <person name="Scheffrahn R."/>
            <person name="Bourguignon T."/>
        </authorList>
    </citation>
    <scope>NUCLEOTIDE SEQUENCE</scope>
    <source>
        <strain evidence="13">Phi18</strain>
    </source>
</reference>
<dbReference type="InterPro" id="IPR023011">
    <property type="entry name" value="ATP_synth_F0_asu_AS"/>
</dbReference>
<comment type="subcellular location">
    <subcellularLocation>
        <location evidence="1">Membrane</location>
        <topology evidence="1">Multi-pass membrane protein</topology>
    </subcellularLocation>
    <subcellularLocation>
        <location evidence="11">Mitochondrion inner membrane</location>
        <topology evidence="11">Multi-pass membrane protein</topology>
    </subcellularLocation>
</comment>
<dbReference type="SUPFAM" id="SSF81336">
    <property type="entry name" value="F1F0 ATP synthase subunit A"/>
    <property type="match status" value="1"/>
</dbReference>
<proteinExistence type="inferred from homology"/>
<dbReference type="InterPro" id="IPR045083">
    <property type="entry name" value="ATP_synth_F0_asu_bact/mt"/>
</dbReference>
<keyword evidence="5 12" id="KW-0812">Transmembrane</keyword>
<keyword evidence="13" id="KW-0496">Mitochondrion</keyword>
<accession>A0A8X8RHR8</accession>
<dbReference type="EMBL" id="OM991411">
    <property type="protein sequence ID" value="URX54114.1"/>
    <property type="molecule type" value="Genomic_DNA"/>
</dbReference>
<dbReference type="NCBIfam" id="TIGR01131">
    <property type="entry name" value="ATP_synt_6_or_A"/>
    <property type="match status" value="1"/>
</dbReference>
<dbReference type="GO" id="GO:0046933">
    <property type="term" value="F:proton-transporting ATP synthase activity, rotational mechanism"/>
    <property type="evidence" value="ECO:0007669"/>
    <property type="project" value="TreeGrafter"/>
</dbReference>
<dbReference type="InterPro" id="IPR000568">
    <property type="entry name" value="ATP_synth_F0_asu"/>
</dbReference>
<dbReference type="PANTHER" id="PTHR11410">
    <property type="entry name" value="ATP SYNTHASE SUBUNIT A"/>
    <property type="match status" value="1"/>
</dbReference>
<dbReference type="GO" id="GO:0045259">
    <property type="term" value="C:proton-transporting ATP synthase complex"/>
    <property type="evidence" value="ECO:0007669"/>
    <property type="project" value="UniProtKB-KW"/>
</dbReference>
<dbReference type="GO" id="GO:0005743">
    <property type="term" value="C:mitochondrial inner membrane"/>
    <property type="evidence" value="ECO:0007669"/>
    <property type="project" value="UniProtKB-SubCell"/>
</dbReference>